<gene>
    <name evidence="1" type="ORF">BLTE_20240</name>
</gene>
<keyword evidence="2" id="KW-1185">Reference proteome</keyword>
<dbReference type="KEGG" id="blag:BLTE_20240"/>
<dbReference type="OrthoDB" id="8451429at2"/>
<proteinExistence type="predicted"/>
<evidence type="ECO:0000313" key="1">
    <source>
        <dbReference type="EMBL" id="BBF93339.1"/>
    </source>
</evidence>
<dbReference type="Proteomes" id="UP000266934">
    <property type="component" value="Chromosome"/>
</dbReference>
<dbReference type="AlphaFoldDB" id="A0A348G1A6"/>
<evidence type="ECO:0000313" key="2">
    <source>
        <dbReference type="Proteomes" id="UP000266934"/>
    </source>
</evidence>
<accession>A0A348G1A6</accession>
<name>A0A348G1A6_9HYPH</name>
<sequence length="152" mass="16270">MHQTEWRGDEARARRRLRIAAIALGAWLFSAAGAVAGGSLPFSDVLEHARAVPALAEQLEAMVAQEKVDPAELVCGATRLGNQWRHLGGERVLPFECEIGARTVVIDGVIEFLDAKGKVIVTVANGDATGITKAVFSNATAVRFSDLHLKPE</sequence>
<protein>
    <submittedName>
        <fullName evidence="1">Uncharacterized protein</fullName>
    </submittedName>
</protein>
<organism evidence="1 2">
    <name type="scientific">Blastochloris tepida</name>
    <dbReference type="NCBI Taxonomy" id="2233851"/>
    <lineage>
        <taxon>Bacteria</taxon>
        <taxon>Pseudomonadati</taxon>
        <taxon>Pseudomonadota</taxon>
        <taxon>Alphaproteobacteria</taxon>
        <taxon>Hyphomicrobiales</taxon>
        <taxon>Blastochloridaceae</taxon>
        <taxon>Blastochloris</taxon>
    </lineage>
</organism>
<reference evidence="1 2" key="1">
    <citation type="submission" date="2018-08" db="EMBL/GenBank/DDBJ databases">
        <title>Complete genome sequencing of Blastochloris tepida GI.</title>
        <authorList>
            <person name="Tsukatani Y."/>
            <person name="Mori H."/>
        </authorList>
    </citation>
    <scope>NUCLEOTIDE SEQUENCE [LARGE SCALE GENOMIC DNA]</scope>
    <source>
        <strain evidence="1 2">GI</strain>
    </source>
</reference>
<dbReference type="RefSeq" id="WP_126399997.1">
    <property type="nucleotide sequence ID" value="NZ_AP018907.1"/>
</dbReference>
<dbReference type="EMBL" id="AP018907">
    <property type="protein sequence ID" value="BBF93339.1"/>
    <property type="molecule type" value="Genomic_DNA"/>
</dbReference>